<comment type="caution">
    <text evidence="1">The sequence shown here is derived from an EMBL/GenBank/DDBJ whole genome shotgun (WGS) entry which is preliminary data.</text>
</comment>
<gene>
    <name evidence="1" type="ORF">AAF454_04790</name>
</gene>
<reference evidence="1 2" key="1">
    <citation type="submission" date="2024-04" db="EMBL/GenBank/DDBJ databases">
        <authorList>
            <person name="Wu Y.S."/>
            <person name="Zhang L."/>
        </authorList>
    </citation>
    <scope>NUCLEOTIDE SEQUENCE [LARGE SCALE GENOMIC DNA]</scope>
    <source>
        <strain evidence="1 2">KG-01</strain>
    </source>
</reference>
<dbReference type="RefSeq" id="WP_342302727.1">
    <property type="nucleotide sequence ID" value="NZ_JBCEWA010000003.1"/>
</dbReference>
<evidence type="ECO:0000313" key="2">
    <source>
        <dbReference type="Proteomes" id="UP001398420"/>
    </source>
</evidence>
<dbReference type="EMBL" id="JBCEWA010000003">
    <property type="protein sequence ID" value="MEL5987726.1"/>
    <property type="molecule type" value="Genomic_DNA"/>
</dbReference>
<proteinExistence type="predicted"/>
<name>A0ABU9LMW9_9BACL</name>
<evidence type="ECO:0000313" key="1">
    <source>
        <dbReference type="EMBL" id="MEL5987726.1"/>
    </source>
</evidence>
<keyword evidence="2" id="KW-1185">Reference proteome</keyword>
<accession>A0ABU9LMW9</accession>
<protein>
    <submittedName>
        <fullName evidence="1">Uncharacterized protein</fullName>
    </submittedName>
</protein>
<sequence length="285" mass="32932">MNSLMIPKWKSYITQFETVTLQVTRNGTVLLVETEQAEALMNMKGSYHFIVQIIAEDTHTTVDLYDVPIIPSHVDLFSDGSILLVQYTSVRNHNIVERNAWRYSQKGELLDAFLLGHGVNHMQIDETDVVWGGYSDEGVFDELGYGKEGLVAYNQKGEKIFGVDYSGMAEIYALNVAHSKEIYFYYYMDHHVIGLSNNQEILNIAPQQKEPTYTFDSFILCNNQIFASVDLYTCMRFEIEQNQLIPKEEFELVDQQSKKLEGLVRMRGKHLFVFTEDAIYKREFV</sequence>
<organism evidence="1 2">
    <name type="scientific">Kurthia gibsonii</name>
    <dbReference type="NCBI Taxonomy" id="33946"/>
    <lineage>
        <taxon>Bacteria</taxon>
        <taxon>Bacillati</taxon>
        <taxon>Bacillota</taxon>
        <taxon>Bacilli</taxon>
        <taxon>Bacillales</taxon>
        <taxon>Caryophanaceae</taxon>
        <taxon>Kurthia</taxon>
    </lineage>
</organism>
<dbReference type="Proteomes" id="UP001398420">
    <property type="component" value="Unassembled WGS sequence"/>
</dbReference>